<dbReference type="EMBL" id="CP018799">
    <property type="protein sequence ID" value="ATX79175.1"/>
    <property type="molecule type" value="Genomic_DNA"/>
</dbReference>
<reference evidence="1 2" key="1">
    <citation type="submission" date="2016-12" db="EMBL/GenBank/DDBJ databases">
        <title>Isolation and genomic insights into novel planktonic Zetaproteobacteria from stratified waters of the Chesapeake Bay.</title>
        <authorList>
            <person name="McAllister S.M."/>
            <person name="Kato S."/>
            <person name="Chan C.S."/>
            <person name="Chiu B.K."/>
            <person name="Field E.K."/>
        </authorList>
    </citation>
    <scope>NUCLEOTIDE SEQUENCE [LARGE SCALE GENOMIC DNA]</scope>
    <source>
        <strain evidence="1 2">CP-5</strain>
    </source>
</reference>
<evidence type="ECO:0008006" key="3">
    <source>
        <dbReference type="Google" id="ProtNLM"/>
    </source>
</evidence>
<dbReference type="AlphaFoldDB" id="A0A2K8KWC8"/>
<name>A0A2K8KWC8_MARES</name>
<dbReference type="Proteomes" id="UP000231701">
    <property type="component" value="Chromosome"/>
</dbReference>
<protein>
    <recommendedName>
        <fullName evidence="3">Ferredoxin</fullName>
    </recommendedName>
</protein>
<accession>A0A2K8KWC8</accession>
<evidence type="ECO:0000313" key="2">
    <source>
        <dbReference type="Proteomes" id="UP000231701"/>
    </source>
</evidence>
<proteinExistence type="predicted"/>
<sequence length="82" mass="9515">MKRPIDFHALAMEGDEIMTRDRKHNMGSGGYCVCPKCGEKTPHHKGVPCQKELCHSCGTKLLREDSDHYQLFKQKQDENRRK</sequence>
<gene>
    <name evidence="1" type="ORF">Ga0123461_0751</name>
</gene>
<evidence type="ECO:0000313" key="1">
    <source>
        <dbReference type="EMBL" id="ATX79175.1"/>
    </source>
</evidence>
<organism evidence="1 2">
    <name type="scientific">Mariprofundus aestuarium</name>
    <dbReference type="NCBI Taxonomy" id="1921086"/>
    <lineage>
        <taxon>Bacteria</taxon>
        <taxon>Pseudomonadati</taxon>
        <taxon>Pseudomonadota</taxon>
        <taxon>Candidatius Mariprofundia</taxon>
        <taxon>Mariprofundales</taxon>
        <taxon>Mariprofundaceae</taxon>
        <taxon>Mariprofundus</taxon>
    </lineage>
</organism>
<dbReference type="KEGG" id="maes:Ga0123461_0751"/>
<keyword evidence="2" id="KW-1185">Reference proteome</keyword>